<organism evidence="2 3">
    <name type="scientific">Nannochloropsis salina CCMP1776</name>
    <dbReference type="NCBI Taxonomy" id="1027361"/>
    <lineage>
        <taxon>Eukaryota</taxon>
        <taxon>Sar</taxon>
        <taxon>Stramenopiles</taxon>
        <taxon>Ochrophyta</taxon>
        <taxon>Eustigmatophyceae</taxon>
        <taxon>Eustigmatales</taxon>
        <taxon>Monodopsidaceae</taxon>
        <taxon>Microchloropsis</taxon>
        <taxon>Microchloropsis salina</taxon>
    </lineage>
</organism>
<keyword evidence="1" id="KW-0472">Membrane</keyword>
<evidence type="ECO:0000256" key="1">
    <source>
        <dbReference type="SAM" id="Phobius"/>
    </source>
</evidence>
<feature type="non-terminal residue" evidence="2">
    <location>
        <position position="1"/>
    </location>
</feature>
<reference evidence="2 3" key="1">
    <citation type="submission" date="2019-01" db="EMBL/GenBank/DDBJ databases">
        <title>Nuclear Genome Assembly of the Microalgal Biofuel strain Nannochloropsis salina CCMP1776.</title>
        <authorList>
            <person name="Hovde B."/>
        </authorList>
    </citation>
    <scope>NUCLEOTIDE SEQUENCE [LARGE SCALE GENOMIC DNA]</scope>
    <source>
        <strain evidence="2 3">CCMP1776</strain>
    </source>
</reference>
<evidence type="ECO:0000313" key="2">
    <source>
        <dbReference type="EMBL" id="TFJ85357.1"/>
    </source>
</evidence>
<proteinExistence type="predicted"/>
<comment type="caution">
    <text evidence="2">The sequence shown here is derived from an EMBL/GenBank/DDBJ whole genome shotgun (WGS) entry which is preliminary data.</text>
</comment>
<sequence length="47" mass="5105">AGSSNWIHGSLLITCYIFISFAIWHESETPLTGAGATRRLPGSWEGL</sequence>
<accession>A0A4D9D4Q8</accession>
<dbReference type="AlphaFoldDB" id="A0A4D9D4Q8"/>
<keyword evidence="1" id="KW-1133">Transmembrane helix</keyword>
<keyword evidence="3" id="KW-1185">Reference proteome</keyword>
<dbReference type="Proteomes" id="UP000355283">
    <property type="component" value="Unassembled WGS sequence"/>
</dbReference>
<protein>
    <submittedName>
        <fullName evidence="2">Uncharacterized protein</fullName>
    </submittedName>
</protein>
<keyword evidence="1" id="KW-0812">Transmembrane</keyword>
<evidence type="ECO:0000313" key="3">
    <source>
        <dbReference type="Proteomes" id="UP000355283"/>
    </source>
</evidence>
<feature type="transmembrane region" description="Helical" evidence="1">
    <location>
        <begin position="6"/>
        <end position="24"/>
    </location>
</feature>
<dbReference type="EMBL" id="SDOX01000014">
    <property type="protein sequence ID" value="TFJ85357.1"/>
    <property type="molecule type" value="Genomic_DNA"/>
</dbReference>
<name>A0A4D9D4Q8_9STRA</name>
<gene>
    <name evidence="2" type="ORF">NSK_003316</name>
</gene>